<reference evidence="4 5" key="1">
    <citation type="submission" date="2023-01" db="EMBL/GenBank/DDBJ databases">
        <title>Draft genome sequence of Nocardiopsis sp. RSe5-2 isolated from halophytes.</title>
        <authorList>
            <person name="Duangmal K."/>
            <person name="Chantavorakit T."/>
        </authorList>
    </citation>
    <scope>NUCLEOTIDE SEQUENCE [LARGE SCALE GENOMIC DNA]</scope>
    <source>
        <strain evidence="4 5">RSe5-2</strain>
    </source>
</reference>
<dbReference type="SUPFAM" id="SSF55729">
    <property type="entry name" value="Acyl-CoA N-acyltransferases (Nat)"/>
    <property type="match status" value="1"/>
</dbReference>
<protein>
    <submittedName>
        <fullName evidence="4">GNAT family N-acetyltransferase</fullName>
    </submittedName>
</protein>
<evidence type="ECO:0000256" key="1">
    <source>
        <dbReference type="ARBA" id="ARBA00022679"/>
    </source>
</evidence>
<gene>
    <name evidence="4" type="ORF">O4J56_28445</name>
</gene>
<dbReference type="EMBL" id="JAQFWQ010000131">
    <property type="protein sequence ID" value="MDA2814607.1"/>
    <property type="molecule type" value="Genomic_DNA"/>
</dbReference>
<evidence type="ECO:0000313" key="5">
    <source>
        <dbReference type="Proteomes" id="UP001527866"/>
    </source>
</evidence>
<evidence type="ECO:0000313" key="4">
    <source>
        <dbReference type="EMBL" id="MDA2814607.1"/>
    </source>
</evidence>
<dbReference type="PANTHER" id="PTHR43877">
    <property type="entry name" value="AMINOALKYLPHOSPHONATE N-ACETYLTRANSFERASE-RELATED-RELATED"/>
    <property type="match status" value="1"/>
</dbReference>
<dbReference type="InterPro" id="IPR016181">
    <property type="entry name" value="Acyl_CoA_acyltransferase"/>
</dbReference>
<keyword evidence="2" id="KW-0012">Acyltransferase</keyword>
<dbReference type="PANTHER" id="PTHR43877:SF2">
    <property type="entry name" value="AMINOALKYLPHOSPHONATE N-ACETYLTRANSFERASE-RELATED"/>
    <property type="match status" value="1"/>
</dbReference>
<dbReference type="PROSITE" id="PS51186">
    <property type="entry name" value="GNAT"/>
    <property type="match status" value="1"/>
</dbReference>
<name>A0ABT4UC99_9ACTN</name>
<dbReference type="CDD" id="cd04301">
    <property type="entry name" value="NAT_SF"/>
    <property type="match status" value="1"/>
</dbReference>
<organism evidence="4 5">
    <name type="scientific">Nocardiopsis endophytica</name>
    <dbReference type="NCBI Taxonomy" id="3018445"/>
    <lineage>
        <taxon>Bacteria</taxon>
        <taxon>Bacillati</taxon>
        <taxon>Actinomycetota</taxon>
        <taxon>Actinomycetes</taxon>
        <taxon>Streptosporangiales</taxon>
        <taxon>Nocardiopsidaceae</taxon>
        <taxon>Nocardiopsis</taxon>
    </lineage>
</organism>
<feature type="domain" description="N-acetyltransferase" evidence="3">
    <location>
        <begin position="1"/>
        <end position="147"/>
    </location>
</feature>
<keyword evidence="1" id="KW-0808">Transferase</keyword>
<sequence>MDIRTVAYTHPDARTLIAELQKEYVDRYGDEDETPVEPEEFSAPRGAFAVGYDGGRPVACGGWRAFGGAAEVKRMYVRAQDRGRGLARAMLAHLEADAARAGWRRVLLMTGDRQPEAVALYRSSGYVPAEPWGPYADDPLAHFYTKEVGAPGA</sequence>
<evidence type="ECO:0000259" key="3">
    <source>
        <dbReference type="PROSITE" id="PS51186"/>
    </source>
</evidence>
<keyword evidence="5" id="KW-1185">Reference proteome</keyword>
<dbReference type="Gene3D" id="3.40.630.30">
    <property type="match status" value="1"/>
</dbReference>
<dbReference type="RefSeq" id="WP_270690068.1">
    <property type="nucleotide sequence ID" value="NZ_JAQFWQ010000131.1"/>
</dbReference>
<dbReference type="InterPro" id="IPR050832">
    <property type="entry name" value="Bact_Acetyltransf"/>
</dbReference>
<dbReference type="InterPro" id="IPR000182">
    <property type="entry name" value="GNAT_dom"/>
</dbReference>
<dbReference type="Pfam" id="PF00583">
    <property type="entry name" value="Acetyltransf_1"/>
    <property type="match status" value="1"/>
</dbReference>
<accession>A0ABT4UC99</accession>
<comment type="caution">
    <text evidence="4">The sequence shown here is derived from an EMBL/GenBank/DDBJ whole genome shotgun (WGS) entry which is preliminary data.</text>
</comment>
<dbReference type="Proteomes" id="UP001527866">
    <property type="component" value="Unassembled WGS sequence"/>
</dbReference>
<evidence type="ECO:0000256" key="2">
    <source>
        <dbReference type="ARBA" id="ARBA00023315"/>
    </source>
</evidence>
<proteinExistence type="predicted"/>